<dbReference type="PANTHER" id="PTHR12378">
    <property type="entry name" value="DESUMOYLATING ISOPEPTIDASE"/>
    <property type="match status" value="1"/>
</dbReference>
<dbReference type="PROSITE" id="PS00194">
    <property type="entry name" value="THIOREDOXIN_1"/>
    <property type="match status" value="1"/>
</dbReference>
<dbReference type="Gene3D" id="1.25.10.10">
    <property type="entry name" value="Leucine-rich Repeat Variant"/>
    <property type="match status" value="1"/>
</dbReference>
<dbReference type="GO" id="GO:0006508">
    <property type="term" value="P:proteolysis"/>
    <property type="evidence" value="ECO:0007669"/>
    <property type="project" value="UniProtKB-KW"/>
</dbReference>
<dbReference type="GO" id="GO:0008233">
    <property type="term" value="F:peptidase activity"/>
    <property type="evidence" value="ECO:0007669"/>
    <property type="project" value="UniProtKB-KW"/>
</dbReference>
<dbReference type="InterPro" id="IPR013766">
    <property type="entry name" value="Thioredoxin_domain"/>
</dbReference>
<dbReference type="PROSITE" id="PS51352">
    <property type="entry name" value="THIOREDOXIN_2"/>
    <property type="match status" value="1"/>
</dbReference>
<accession>A0A9P8A430</accession>
<dbReference type="InterPro" id="IPR017937">
    <property type="entry name" value="Thioredoxin_CS"/>
</dbReference>
<name>A0A9P8A430_MORAP</name>
<keyword evidence="2" id="KW-0645">Protease</keyword>
<reference evidence="7" key="1">
    <citation type="submission" date="2021-07" db="EMBL/GenBank/DDBJ databases">
        <title>Draft genome of Mortierella alpina, strain LL118, isolated from an aspen leaf litter sample.</title>
        <authorList>
            <person name="Yang S."/>
            <person name="Vinatzer B.A."/>
        </authorList>
    </citation>
    <scope>NUCLEOTIDE SEQUENCE</scope>
    <source>
        <strain evidence="7">LL118</strain>
    </source>
</reference>
<evidence type="ECO:0000259" key="5">
    <source>
        <dbReference type="PROSITE" id="PS51396"/>
    </source>
</evidence>
<dbReference type="Proteomes" id="UP000717515">
    <property type="component" value="Unassembled WGS sequence"/>
</dbReference>
<dbReference type="CDD" id="cd02947">
    <property type="entry name" value="TRX_family"/>
    <property type="match status" value="1"/>
</dbReference>
<evidence type="ECO:0000256" key="3">
    <source>
        <dbReference type="ARBA" id="ARBA00022801"/>
    </source>
</evidence>
<comment type="caution">
    <text evidence="7">The sequence shown here is derived from an EMBL/GenBank/DDBJ whole genome shotgun (WGS) entry which is preliminary data.</text>
</comment>
<organism evidence="7 8">
    <name type="scientific">Mortierella alpina</name>
    <name type="common">Oleaginous fungus</name>
    <name type="synonym">Mortierella renispora</name>
    <dbReference type="NCBI Taxonomy" id="64518"/>
    <lineage>
        <taxon>Eukaryota</taxon>
        <taxon>Fungi</taxon>
        <taxon>Fungi incertae sedis</taxon>
        <taxon>Mucoromycota</taxon>
        <taxon>Mortierellomycotina</taxon>
        <taxon>Mortierellomycetes</taxon>
        <taxon>Mortierellales</taxon>
        <taxon>Mortierellaceae</taxon>
        <taxon>Mortierella</taxon>
    </lineage>
</organism>
<dbReference type="Pfam" id="PF05903">
    <property type="entry name" value="Peptidase_C97"/>
    <property type="match status" value="1"/>
</dbReference>
<dbReference type="GO" id="GO:0070646">
    <property type="term" value="P:protein modification by small protein removal"/>
    <property type="evidence" value="ECO:0007669"/>
    <property type="project" value="TreeGrafter"/>
</dbReference>
<evidence type="ECO:0008006" key="9">
    <source>
        <dbReference type="Google" id="ProtNLM"/>
    </source>
</evidence>
<dbReference type="InterPro" id="IPR036249">
    <property type="entry name" value="Thioredoxin-like_sf"/>
</dbReference>
<comment type="similarity">
    <text evidence="1">Belongs to the DeSI family.</text>
</comment>
<evidence type="ECO:0000256" key="2">
    <source>
        <dbReference type="ARBA" id="ARBA00022670"/>
    </source>
</evidence>
<feature type="domain" description="PPPDE" evidence="6">
    <location>
        <begin position="52"/>
        <end position="192"/>
    </location>
</feature>
<dbReference type="PANTHER" id="PTHR12378:SF7">
    <property type="entry name" value="DESUMOYLATING ISOPEPTIDASE 1"/>
    <property type="match status" value="1"/>
</dbReference>
<feature type="domain" description="Thioredoxin" evidence="4">
    <location>
        <begin position="206"/>
        <end position="328"/>
    </location>
</feature>
<dbReference type="AlphaFoldDB" id="A0A9P8A430"/>
<dbReference type="SMART" id="SM01179">
    <property type="entry name" value="DUF862"/>
    <property type="match status" value="1"/>
</dbReference>
<evidence type="ECO:0000256" key="1">
    <source>
        <dbReference type="ARBA" id="ARBA00008140"/>
    </source>
</evidence>
<evidence type="ECO:0000259" key="6">
    <source>
        <dbReference type="PROSITE" id="PS51858"/>
    </source>
</evidence>
<dbReference type="InterPro" id="IPR011989">
    <property type="entry name" value="ARM-like"/>
</dbReference>
<dbReference type="InterPro" id="IPR042266">
    <property type="entry name" value="PPPDE_sf"/>
</dbReference>
<dbReference type="SUPFAM" id="SSF52833">
    <property type="entry name" value="Thioredoxin-like"/>
    <property type="match status" value="1"/>
</dbReference>
<dbReference type="Pfam" id="PF00085">
    <property type="entry name" value="Thioredoxin"/>
    <property type="match status" value="1"/>
</dbReference>
<sequence>MNCVSLASSPSFYITQFVRSSLFTRPFLSTVSSSSANFTSPAREADIITMPERVTLFVYDLSQGMARSMSLGLVGRQIDAIYHTSVVIFGREFYYGQGIMSSIPGTTPHGNPIQRVDMGETEIPQEVFMEFMDNMRETYTADAYHLLDNNCNNFSNDVCQFLVGRPIPSNITSLPADFLNTPFGQAMRPMIEGMFGPSRHTPSPGLPSTQNAPLSSLPPAGPAAVTIVSDLGQLRTIIQNHPATVVYFTSATCPPCRVIAPIYEELVQAKGGKIKGVKVDIGMAQAIGRAFEVRSTPTFMFFLRGTKFSQFSGADQAELRSSIDLLIYSAHPAHPHALLSLTQYKGLSGTPILFPALDSLDAVFAKLKTFLPTENGLSEQEIQQLDKIHAWLKKRQVAKTNQSAEPTLGELGATWKPLLGRLTGLLPYENQFPLLDIMRMLILHPKIAEVYAKDGNLTLVNMFKLVADKGNDGSKPAALMTLRLACNAFGTPLLGTYVLSSAAREATKQLLVTTLLSPVAQQRQTAASLAFDIGVKIAQSRSELTDTATPSLSGGPLKGLEEDWNMECLSAISAAIEKEDSEEILHRLVASVANFIYMEESHSGAVLMNILGLPETLDGKIESRVVKSANIVGLCREAQEMVRTAVAEQARNNH</sequence>
<evidence type="ECO:0000259" key="4">
    <source>
        <dbReference type="PROSITE" id="PS51352"/>
    </source>
</evidence>
<dbReference type="Gene3D" id="3.40.30.10">
    <property type="entry name" value="Glutaredoxin"/>
    <property type="match status" value="1"/>
</dbReference>
<dbReference type="Pfam" id="PF08324">
    <property type="entry name" value="PUL"/>
    <property type="match status" value="1"/>
</dbReference>
<dbReference type="PROSITE" id="PS51858">
    <property type="entry name" value="PPPDE"/>
    <property type="match status" value="1"/>
</dbReference>
<dbReference type="PROSITE" id="PS51396">
    <property type="entry name" value="PUL"/>
    <property type="match status" value="1"/>
</dbReference>
<feature type="domain" description="PUL" evidence="5">
    <location>
        <begin position="345"/>
        <end position="641"/>
    </location>
</feature>
<dbReference type="InterPro" id="IPR013535">
    <property type="entry name" value="PUL_dom"/>
</dbReference>
<gene>
    <name evidence="7" type="ORF">KVV02_007430</name>
</gene>
<keyword evidence="3" id="KW-0378">Hydrolase</keyword>
<evidence type="ECO:0000313" key="8">
    <source>
        <dbReference type="Proteomes" id="UP000717515"/>
    </source>
</evidence>
<dbReference type="EMBL" id="JAIFTL010000120">
    <property type="protein sequence ID" value="KAG9323000.1"/>
    <property type="molecule type" value="Genomic_DNA"/>
</dbReference>
<proteinExistence type="inferred from homology"/>
<dbReference type="Gene3D" id="3.90.1720.30">
    <property type="entry name" value="PPPDE domains"/>
    <property type="match status" value="1"/>
</dbReference>
<protein>
    <recommendedName>
        <fullName evidence="9">Thioredoxin</fullName>
    </recommendedName>
</protein>
<dbReference type="InterPro" id="IPR008580">
    <property type="entry name" value="PPPDE_dom"/>
</dbReference>
<evidence type="ECO:0000313" key="7">
    <source>
        <dbReference type="EMBL" id="KAG9323000.1"/>
    </source>
</evidence>